<evidence type="ECO:0000313" key="4">
    <source>
        <dbReference type="EMBL" id="BAK33320.1"/>
    </source>
</evidence>
<dbReference type="PANTHER" id="PTHR36925:SF1">
    <property type="entry name" value="COBALT-PRECORRIN-6A REDUCTASE"/>
    <property type="match status" value="1"/>
</dbReference>
<keyword evidence="5" id="KW-1185">Reference proteome</keyword>
<dbReference type="PROSITE" id="PS51014">
    <property type="entry name" value="COBK_CBIJ"/>
    <property type="match status" value="1"/>
</dbReference>
<gene>
    <name evidence="4" type="primary">cobK</name>
    <name evidence="4" type="ordered locus">MLP_03060</name>
</gene>
<keyword evidence="3 4" id="KW-0560">Oxidoreductase</keyword>
<evidence type="ECO:0000256" key="2">
    <source>
        <dbReference type="ARBA" id="ARBA00022573"/>
    </source>
</evidence>
<dbReference type="EC" id="1.3.1.54" evidence="4"/>
<dbReference type="EMBL" id="AP012204">
    <property type="protein sequence ID" value="BAK33320.1"/>
    <property type="molecule type" value="Genomic_DNA"/>
</dbReference>
<dbReference type="PANTHER" id="PTHR36925">
    <property type="entry name" value="COBALT-PRECORRIN-6A REDUCTASE"/>
    <property type="match status" value="1"/>
</dbReference>
<accession>F5XIZ4</accession>
<dbReference type="GO" id="GO:0016994">
    <property type="term" value="F:precorrin-6A reductase activity"/>
    <property type="evidence" value="ECO:0007669"/>
    <property type="project" value="UniProtKB-EC"/>
</dbReference>
<dbReference type="KEGG" id="mph:MLP_03060"/>
<dbReference type="STRING" id="1032480.MLP_03060"/>
<dbReference type="Proteomes" id="UP000007947">
    <property type="component" value="Chromosome"/>
</dbReference>
<dbReference type="NCBIfam" id="NF005968">
    <property type="entry name" value="PRK08057.1-2"/>
    <property type="match status" value="1"/>
</dbReference>
<dbReference type="GO" id="GO:0009236">
    <property type="term" value="P:cobalamin biosynthetic process"/>
    <property type="evidence" value="ECO:0007669"/>
    <property type="project" value="UniProtKB-UniPathway"/>
</dbReference>
<dbReference type="UniPathway" id="UPA00148"/>
<dbReference type="eggNOG" id="COG2099">
    <property type="taxonomic scope" value="Bacteria"/>
</dbReference>
<protein>
    <submittedName>
        <fullName evidence="4">Precorrin-6X reductase</fullName>
        <ecNumber evidence="4">1.3.1.54</ecNumber>
    </submittedName>
</protein>
<dbReference type="HOGENOM" id="CLU_068627_1_0_11"/>
<evidence type="ECO:0000313" key="5">
    <source>
        <dbReference type="Proteomes" id="UP000007947"/>
    </source>
</evidence>
<dbReference type="AlphaFoldDB" id="F5XIZ4"/>
<name>F5XIZ4_MICPN</name>
<reference evidence="4 5" key="1">
    <citation type="submission" date="2011-05" db="EMBL/GenBank/DDBJ databases">
        <title>Whole genome sequence of Microlunatus phosphovorus NM-1.</title>
        <authorList>
            <person name="Hosoyama A."/>
            <person name="Sasaki K."/>
            <person name="Harada T."/>
            <person name="Igarashi R."/>
            <person name="Kawakoshi A."/>
            <person name="Sasagawa M."/>
            <person name="Fukada J."/>
            <person name="Nakamura S."/>
            <person name="Katano Y."/>
            <person name="Hanada S."/>
            <person name="Kamagata Y."/>
            <person name="Nakamura N."/>
            <person name="Yamazaki S."/>
            <person name="Fujita N."/>
        </authorList>
    </citation>
    <scope>NUCLEOTIDE SEQUENCE [LARGE SCALE GENOMIC DNA]</scope>
    <source>
        <strain evidence="5">ATCC 700054 / DSM 10555 / JCM 9379 / NBRC 101784 / NCIMB 13414 / VKM Ac-1990 / NM-1</strain>
    </source>
</reference>
<dbReference type="Pfam" id="PF02571">
    <property type="entry name" value="CbiJ"/>
    <property type="match status" value="1"/>
</dbReference>
<evidence type="ECO:0000256" key="3">
    <source>
        <dbReference type="ARBA" id="ARBA00023002"/>
    </source>
</evidence>
<dbReference type="OrthoDB" id="5183775at2"/>
<dbReference type="RefSeq" id="WP_013861209.1">
    <property type="nucleotide sequence ID" value="NC_015635.1"/>
</dbReference>
<proteinExistence type="predicted"/>
<organism evidence="4 5">
    <name type="scientific">Microlunatus phosphovorus (strain ATCC 700054 / DSM 10555 / JCM 9379 / NBRC 101784 / NCIMB 13414 / VKM Ac-1990 / NM-1)</name>
    <dbReference type="NCBI Taxonomy" id="1032480"/>
    <lineage>
        <taxon>Bacteria</taxon>
        <taxon>Bacillati</taxon>
        <taxon>Actinomycetota</taxon>
        <taxon>Actinomycetes</taxon>
        <taxon>Propionibacteriales</taxon>
        <taxon>Propionibacteriaceae</taxon>
        <taxon>Microlunatus</taxon>
    </lineage>
</organism>
<keyword evidence="2" id="KW-0169">Cobalamin biosynthesis</keyword>
<evidence type="ECO:0000256" key="1">
    <source>
        <dbReference type="ARBA" id="ARBA00004953"/>
    </source>
</evidence>
<sequence length="261" mass="27613">MSLSVNLRGSDPVLILGGTAEARSLASELMAAGRNVVSSLAGRVRDPALPVGEVRVGGFSIGKLDGVTGLAAFLVDHQITAVVDATHPFAATISANAVAACARTGTPLLRLERPGWRTHPDADRWLWVDSIEQTVQAGAAYARPFLTTGRQSLAVFAEGWADKQVTTRVVDPPECTLPARWQLIRSRGPYAYADEHALMSKAGTDLLVTKDSGGTHTAAKLDAARDLGIQVLVIARPVAVGDATRVGTTTEALDLLEPWFE</sequence>
<comment type="pathway">
    <text evidence="1">Cofactor biosynthesis; adenosylcobalamin biosynthesis.</text>
</comment>
<dbReference type="NCBIfam" id="TIGR00715">
    <property type="entry name" value="precor6x_red"/>
    <property type="match status" value="1"/>
</dbReference>
<dbReference type="InterPro" id="IPR003723">
    <property type="entry name" value="Precorrin-6x_reduct"/>
</dbReference>